<dbReference type="OrthoDB" id="6509636at2759"/>
<feature type="domain" description="AMP-binding enzyme C-terminal" evidence="3">
    <location>
        <begin position="460"/>
        <end position="536"/>
    </location>
</feature>
<proteinExistence type="inferred from homology"/>
<dbReference type="InterPro" id="IPR025110">
    <property type="entry name" value="AMP-bd_C"/>
</dbReference>
<dbReference type="PANTHER" id="PTHR24096:SF265">
    <property type="entry name" value="ENZYME, PUTATIVE (AFU_ORTHOLOGUE AFUA_5G14270)-RELATED"/>
    <property type="match status" value="1"/>
</dbReference>
<accession>A0A9P9J210</accession>
<dbReference type="InterPro" id="IPR000873">
    <property type="entry name" value="AMP-dep_synth/lig_dom"/>
</dbReference>
<dbReference type="Pfam" id="PF00501">
    <property type="entry name" value="AMP-binding"/>
    <property type="match status" value="1"/>
</dbReference>
<gene>
    <name evidence="4" type="ORF">B0J13DRAFT_476205</name>
</gene>
<feature type="domain" description="AMP-dependent synthetase/ligase" evidence="2">
    <location>
        <begin position="29"/>
        <end position="409"/>
    </location>
</feature>
<sequence length="558" mass="62335">MSLSAPTNLLISNKDVVSFTFDNPTYDIDRPVFIDPYNPSNNFSPRTAKSLVRRLISGLRAAGLQPGDTVCIHSFNSLIFPLVALAIIGAGGRCTGTNPSYTSHELSHAIKIARVRFFLAEPEIVSNVLVAMRQNGLDAQERLFILDTQPDDQVPKGLKSWKSLLEHGEQYWIRFDDEESSNRICQLFFTSGTTGLPKCTMTSHRNLVAQHQIFVQLNSRNYVYREVFCLPFFHAGIYPRVLISAIKEGWEGYVPRRFEVEPFLRFHSKYNLTEIFVVPPMMVMILNSGLADPKSKNYLPECNLRSVRNGNTGAAPCSADIERKFCRLLGENATMTQVWGMTETTCVVSMVPWDIARRTARGEIDTWGTVGKLVPNLQAKLVDDEGSDVTHLGRGEIRVRGPTVIQGYFENEEATRESWDADGFFKTGDLIRVDEHGLMYVEGRAKELIKVRGFQVAPAELEGELTAHADIDDAAVIGITFEDNNELPRAYIVRAPGSNLTEAQVHEHMKARLAGYKQLAGGVKFVTSIPKLASGKILKRVLREDAKRELGVEGKVKL</sequence>
<comment type="caution">
    <text evidence="4">The sequence shown here is derived from an EMBL/GenBank/DDBJ whole genome shotgun (WGS) entry which is preliminary data.</text>
</comment>
<reference evidence="4" key="1">
    <citation type="journal article" date="2021" name="Nat. Commun.">
        <title>Genetic determinants of endophytism in the Arabidopsis root mycobiome.</title>
        <authorList>
            <person name="Mesny F."/>
            <person name="Miyauchi S."/>
            <person name="Thiergart T."/>
            <person name="Pickel B."/>
            <person name="Atanasova L."/>
            <person name="Karlsson M."/>
            <person name="Huettel B."/>
            <person name="Barry K.W."/>
            <person name="Haridas S."/>
            <person name="Chen C."/>
            <person name="Bauer D."/>
            <person name="Andreopoulos W."/>
            <person name="Pangilinan J."/>
            <person name="LaButti K."/>
            <person name="Riley R."/>
            <person name="Lipzen A."/>
            <person name="Clum A."/>
            <person name="Drula E."/>
            <person name="Henrissat B."/>
            <person name="Kohler A."/>
            <person name="Grigoriev I.V."/>
            <person name="Martin F.M."/>
            <person name="Hacquard S."/>
        </authorList>
    </citation>
    <scope>NUCLEOTIDE SEQUENCE</scope>
    <source>
        <strain evidence="4">MPI-CAGE-AT-0021</strain>
    </source>
</reference>
<dbReference type="SUPFAM" id="SSF56801">
    <property type="entry name" value="Acetyl-CoA synthetase-like"/>
    <property type="match status" value="1"/>
</dbReference>
<dbReference type="Gene3D" id="3.30.300.30">
    <property type="match status" value="1"/>
</dbReference>
<dbReference type="AlphaFoldDB" id="A0A9P9J210"/>
<dbReference type="Gene3D" id="3.40.50.12780">
    <property type="entry name" value="N-terminal domain of ligase-like"/>
    <property type="match status" value="1"/>
</dbReference>
<evidence type="ECO:0000256" key="1">
    <source>
        <dbReference type="ARBA" id="ARBA00006432"/>
    </source>
</evidence>
<dbReference type="Pfam" id="PF13193">
    <property type="entry name" value="AMP-binding_C"/>
    <property type="match status" value="1"/>
</dbReference>
<dbReference type="GO" id="GO:0016405">
    <property type="term" value="F:CoA-ligase activity"/>
    <property type="evidence" value="ECO:0007669"/>
    <property type="project" value="TreeGrafter"/>
</dbReference>
<evidence type="ECO:0000313" key="4">
    <source>
        <dbReference type="EMBL" id="KAH7142856.1"/>
    </source>
</evidence>
<dbReference type="GO" id="GO:0019748">
    <property type="term" value="P:secondary metabolic process"/>
    <property type="evidence" value="ECO:0007669"/>
    <property type="project" value="TreeGrafter"/>
</dbReference>
<dbReference type="PANTHER" id="PTHR24096">
    <property type="entry name" value="LONG-CHAIN-FATTY-ACID--COA LIGASE"/>
    <property type="match status" value="1"/>
</dbReference>
<organism evidence="4 5">
    <name type="scientific">Dactylonectria estremocensis</name>
    <dbReference type="NCBI Taxonomy" id="1079267"/>
    <lineage>
        <taxon>Eukaryota</taxon>
        <taxon>Fungi</taxon>
        <taxon>Dikarya</taxon>
        <taxon>Ascomycota</taxon>
        <taxon>Pezizomycotina</taxon>
        <taxon>Sordariomycetes</taxon>
        <taxon>Hypocreomycetidae</taxon>
        <taxon>Hypocreales</taxon>
        <taxon>Nectriaceae</taxon>
        <taxon>Dactylonectria</taxon>
    </lineage>
</organism>
<dbReference type="InterPro" id="IPR045851">
    <property type="entry name" value="AMP-bd_C_sf"/>
</dbReference>
<dbReference type="FunFam" id="3.30.300.30:FF:000007">
    <property type="entry name" value="4-coumarate--CoA ligase 2"/>
    <property type="match status" value="1"/>
</dbReference>
<dbReference type="EMBL" id="JAGMUU010000011">
    <property type="protein sequence ID" value="KAH7142856.1"/>
    <property type="molecule type" value="Genomic_DNA"/>
</dbReference>
<evidence type="ECO:0000259" key="2">
    <source>
        <dbReference type="Pfam" id="PF00501"/>
    </source>
</evidence>
<comment type="similarity">
    <text evidence="1">Belongs to the ATP-dependent AMP-binding enzyme family.</text>
</comment>
<evidence type="ECO:0000259" key="3">
    <source>
        <dbReference type="Pfam" id="PF13193"/>
    </source>
</evidence>
<evidence type="ECO:0000313" key="5">
    <source>
        <dbReference type="Proteomes" id="UP000717696"/>
    </source>
</evidence>
<dbReference type="Proteomes" id="UP000717696">
    <property type="component" value="Unassembled WGS sequence"/>
</dbReference>
<protein>
    <submittedName>
        <fullName evidence="4">AMP-binding enzyme</fullName>
    </submittedName>
</protein>
<dbReference type="InterPro" id="IPR042099">
    <property type="entry name" value="ANL_N_sf"/>
</dbReference>
<keyword evidence="5" id="KW-1185">Reference proteome</keyword>
<name>A0A9P9J210_9HYPO</name>